<proteinExistence type="predicted"/>
<reference evidence="2" key="1">
    <citation type="submission" date="2023-05" db="EMBL/GenBank/DDBJ databases">
        <title>Sedimentitalea sp. nov. JM2-8.</title>
        <authorList>
            <person name="Huang J."/>
        </authorList>
    </citation>
    <scope>NUCLEOTIDE SEQUENCE [LARGE SCALE GENOMIC DNA]</scope>
    <source>
        <strain evidence="2">KHS03</strain>
    </source>
</reference>
<name>A0ABU3VHV0_9RHOB</name>
<dbReference type="NCBIfam" id="TIGR01563">
    <property type="entry name" value="gp16_SPP1"/>
    <property type="match status" value="1"/>
</dbReference>
<evidence type="ECO:0000313" key="2">
    <source>
        <dbReference type="Proteomes" id="UP001255416"/>
    </source>
</evidence>
<organism evidence="1 2">
    <name type="scientific">Sedimentitalea todarodis</name>
    <dbReference type="NCBI Taxonomy" id="1631240"/>
    <lineage>
        <taxon>Bacteria</taxon>
        <taxon>Pseudomonadati</taxon>
        <taxon>Pseudomonadota</taxon>
        <taxon>Alphaproteobacteria</taxon>
        <taxon>Rhodobacterales</taxon>
        <taxon>Paracoccaceae</taxon>
        <taxon>Sedimentitalea</taxon>
    </lineage>
</organism>
<protein>
    <submittedName>
        <fullName evidence="1">Phage head closure protein</fullName>
    </submittedName>
</protein>
<dbReference type="Pfam" id="PF05521">
    <property type="entry name" value="Phage_HCP"/>
    <property type="match status" value="1"/>
</dbReference>
<comment type="caution">
    <text evidence="1">The sequence shown here is derived from an EMBL/GenBank/DDBJ whole genome shotgun (WGS) entry which is preliminary data.</text>
</comment>
<dbReference type="RefSeq" id="WP_316779620.1">
    <property type="nucleotide sequence ID" value="NZ_JASMWN010000016.1"/>
</dbReference>
<dbReference type="Gene3D" id="2.40.10.270">
    <property type="entry name" value="Bacteriophage SPP1 head-tail adaptor protein"/>
    <property type="match status" value="1"/>
</dbReference>
<sequence>MRSGKMRRVIQVQRVASEVNDAGTPQEVWTDHLRLRAELVERTASEFINAQGAGDKALTVFRIRYVENVTNSDRVVFGGQTFNIKEISEIDHMRSLELRCEKIGAD</sequence>
<accession>A0ABU3VHV0</accession>
<dbReference type="Proteomes" id="UP001255416">
    <property type="component" value="Unassembled WGS sequence"/>
</dbReference>
<gene>
    <name evidence="1" type="ORF">QO231_18095</name>
</gene>
<dbReference type="InterPro" id="IPR038666">
    <property type="entry name" value="SSP1_head-tail_sf"/>
</dbReference>
<keyword evidence="2" id="KW-1185">Reference proteome</keyword>
<dbReference type="InterPro" id="IPR008767">
    <property type="entry name" value="Phage_SPP1_head-tail_adaptor"/>
</dbReference>
<evidence type="ECO:0000313" key="1">
    <source>
        <dbReference type="EMBL" id="MDU9005745.1"/>
    </source>
</evidence>
<dbReference type="EMBL" id="JASMWN010000016">
    <property type="protein sequence ID" value="MDU9005745.1"/>
    <property type="molecule type" value="Genomic_DNA"/>
</dbReference>